<dbReference type="Proteomes" id="UP000037136">
    <property type="component" value="Unassembled WGS sequence"/>
</dbReference>
<accession>A0A2A9PND2</accession>
<dbReference type="AlphaFoldDB" id="A0A2A9PND2"/>
<protein>
    <submittedName>
        <fullName evidence="2">Uncharacterized protein</fullName>
    </submittedName>
</protein>
<evidence type="ECO:0000313" key="3">
    <source>
        <dbReference type="Proteomes" id="UP000037136"/>
    </source>
</evidence>
<keyword evidence="3" id="KW-1185">Reference proteome</keyword>
<evidence type="ECO:0000256" key="1">
    <source>
        <dbReference type="SAM" id="SignalP"/>
    </source>
</evidence>
<reference evidence="2 3" key="1">
    <citation type="journal article" date="2015" name="BMC Genomics">
        <title>Gene expression during zombie ant biting behavior reflects the complexity underlying fungal parasitic behavioral manipulation.</title>
        <authorList>
            <person name="de Bekker C."/>
            <person name="Ohm R.A."/>
            <person name="Loreto R.G."/>
            <person name="Sebastian A."/>
            <person name="Albert I."/>
            <person name="Merrow M."/>
            <person name="Brachmann A."/>
            <person name="Hughes D.P."/>
        </authorList>
    </citation>
    <scope>NUCLEOTIDE SEQUENCE [LARGE SCALE GENOMIC DNA]</scope>
    <source>
        <strain evidence="2 3">SC16a</strain>
    </source>
</reference>
<gene>
    <name evidence="2" type="ORF">XA68_14176</name>
</gene>
<dbReference type="EMBL" id="LAZP02000033">
    <property type="protein sequence ID" value="PFH62316.1"/>
    <property type="molecule type" value="Genomic_DNA"/>
</dbReference>
<organism evidence="2 3">
    <name type="scientific">Ophiocordyceps unilateralis</name>
    <name type="common">Zombie-ant fungus</name>
    <name type="synonym">Torrubia unilateralis</name>
    <dbReference type="NCBI Taxonomy" id="268505"/>
    <lineage>
        <taxon>Eukaryota</taxon>
        <taxon>Fungi</taxon>
        <taxon>Dikarya</taxon>
        <taxon>Ascomycota</taxon>
        <taxon>Pezizomycotina</taxon>
        <taxon>Sordariomycetes</taxon>
        <taxon>Hypocreomycetidae</taxon>
        <taxon>Hypocreales</taxon>
        <taxon>Ophiocordycipitaceae</taxon>
        <taxon>Ophiocordyceps</taxon>
    </lineage>
</organism>
<comment type="caution">
    <text evidence="2">The sequence shown here is derived from an EMBL/GenBank/DDBJ whole genome shotgun (WGS) entry which is preliminary data.</text>
</comment>
<reference evidence="2 3" key="2">
    <citation type="journal article" date="2017" name="Sci. Rep.">
        <title>Ant-infecting Ophiocordyceps genomes reveal a high diversity of potential behavioral manipulation genes and a possible major role for enterotoxins.</title>
        <authorList>
            <person name="de Bekker C."/>
            <person name="Ohm R.A."/>
            <person name="Evans H.C."/>
            <person name="Brachmann A."/>
            <person name="Hughes D.P."/>
        </authorList>
    </citation>
    <scope>NUCLEOTIDE SEQUENCE [LARGE SCALE GENOMIC DNA]</scope>
    <source>
        <strain evidence="2 3">SC16a</strain>
    </source>
</reference>
<evidence type="ECO:0000313" key="2">
    <source>
        <dbReference type="EMBL" id="PFH62316.1"/>
    </source>
</evidence>
<keyword evidence="1" id="KW-0732">Signal</keyword>
<proteinExistence type="predicted"/>
<dbReference type="OrthoDB" id="4908287at2759"/>
<sequence length="323" mass="36596">MFLVLFFASCIFCHQFGVSNNVSSHGGLIQPLDQTFVDSIQWWAHQIASGMIRSRTSSQEQPSLDGIWPTFVDWANPPIYERSSSESACWRNWFTCSSVAFTWRTELVNDPIPPPFEAFLSHLPPELFDPKAKVFATKHRESVESNQLDQSVIMSIESSTRTFKYTDNWKIEANLDNQGNLYFKKGDPSRVKKSGIKNVVETFECPAKKTCTLETWTIHATLTGYCRRRPSVKCGGDETDICFPLSLERASNELYGPVRLHQWGDCEQFNQFVWNNCYRQAADKCFGPTAEACEISTPVLYNDEPLSIVIPRAISASSDSLSL</sequence>
<feature type="chain" id="PRO_5012428124" evidence="1">
    <location>
        <begin position="20"/>
        <end position="323"/>
    </location>
</feature>
<feature type="signal peptide" evidence="1">
    <location>
        <begin position="1"/>
        <end position="19"/>
    </location>
</feature>
<name>A0A2A9PND2_OPHUN</name>